<organism evidence="1 2">
    <name type="scientific">Merluccius polli</name>
    <name type="common">Benguela hake</name>
    <name type="synonym">Merluccius cadenati</name>
    <dbReference type="NCBI Taxonomy" id="89951"/>
    <lineage>
        <taxon>Eukaryota</taxon>
        <taxon>Metazoa</taxon>
        <taxon>Chordata</taxon>
        <taxon>Craniata</taxon>
        <taxon>Vertebrata</taxon>
        <taxon>Euteleostomi</taxon>
        <taxon>Actinopterygii</taxon>
        <taxon>Neopterygii</taxon>
        <taxon>Teleostei</taxon>
        <taxon>Neoteleostei</taxon>
        <taxon>Acanthomorphata</taxon>
        <taxon>Zeiogadaria</taxon>
        <taxon>Gadariae</taxon>
        <taxon>Gadiformes</taxon>
        <taxon>Gadoidei</taxon>
        <taxon>Merlucciidae</taxon>
        <taxon>Merluccius</taxon>
    </lineage>
</organism>
<protein>
    <submittedName>
        <fullName evidence="1">Uncharacterized protein</fullName>
    </submittedName>
</protein>
<evidence type="ECO:0000313" key="2">
    <source>
        <dbReference type="Proteomes" id="UP001174136"/>
    </source>
</evidence>
<evidence type="ECO:0000313" key="1">
    <source>
        <dbReference type="EMBL" id="KAK0135475.1"/>
    </source>
</evidence>
<sequence>MEEAHESKLKKYQALIFESQQNGWKAWNLPVDVGCRGFTSQSLWRALGLLGIEGPAGSGR</sequence>
<dbReference type="Proteomes" id="UP001174136">
    <property type="component" value="Unassembled WGS sequence"/>
</dbReference>
<name>A0AA47M8A7_MERPO</name>
<gene>
    <name evidence="1" type="ORF">N1851_028686</name>
</gene>
<dbReference type="EMBL" id="JAOPHQ010005424">
    <property type="protein sequence ID" value="KAK0135475.1"/>
    <property type="molecule type" value="Genomic_DNA"/>
</dbReference>
<comment type="caution">
    <text evidence="1">The sequence shown here is derived from an EMBL/GenBank/DDBJ whole genome shotgun (WGS) entry which is preliminary data.</text>
</comment>
<proteinExistence type="predicted"/>
<dbReference type="AlphaFoldDB" id="A0AA47M8A7"/>
<reference evidence="1" key="1">
    <citation type="journal article" date="2023" name="Front. Mar. Sci.">
        <title>A new Merluccius polli reference genome to investigate the effects of global change in West African waters.</title>
        <authorList>
            <person name="Mateo J.L."/>
            <person name="Blanco-Fernandez C."/>
            <person name="Garcia-Vazquez E."/>
            <person name="Machado-Schiaffino G."/>
        </authorList>
    </citation>
    <scope>NUCLEOTIDE SEQUENCE</scope>
    <source>
        <strain evidence="1">C29</strain>
        <tissue evidence="1">Fin</tissue>
    </source>
</reference>
<keyword evidence="2" id="KW-1185">Reference proteome</keyword>
<accession>A0AA47M8A7</accession>